<dbReference type="EMBL" id="JAKLWS010000048">
    <property type="protein sequence ID" value="MCG2590885.1"/>
    <property type="molecule type" value="Genomic_DNA"/>
</dbReference>
<evidence type="ECO:0000256" key="3">
    <source>
        <dbReference type="ARBA" id="ARBA00022763"/>
    </source>
</evidence>
<comment type="caution">
    <text evidence="9">The sequence shown here is derived from an EMBL/GenBank/DDBJ whole genome shotgun (WGS) entry which is preliminary data.</text>
</comment>
<proteinExistence type="inferred from homology"/>
<keyword evidence="5 7" id="KW-0234">DNA repair</keyword>
<feature type="domain" description="DNA replication/recombination mediator RecO N-terminal" evidence="8">
    <location>
        <begin position="1"/>
        <end position="75"/>
    </location>
</feature>
<evidence type="ECO:0000256" key="4">
    <source>
        <dbReference type="ARBA" id="ARBA00023172"/>
    </source>
</evidence>
<evidence type="ECO:0000256" key="7">
    <source>
        <dbReference type="HAMAP-Rule" id="MF_00201"/>
    </source>
</evidence>
<evidence type="ECO:0000313" key="10">
    <source>
        <dbReference type="Proteomes" id="UP001165366"/>
    </source>
</evidence>
<dbReference type="Pfam" id="PF11967">
    <property type="entry name" value="RecO_N"/>
    <property type="match status" value="1"/>
</dbReference>
<dbReference type="InterPro" id="IPR037278">
    <property type="entry name" value="ARFGAP/RecO"/>
</dbReference>
<keyword evidence="10" id="KW-1185">Reference proteome</keyword>
<dbReference type="HAMAP" id="MF_00201">
    <property type="entry name" value="RecO"/>
    <property type="match status" value="1"/>
</dbReference>
<evidence type="ECO:0000256" key="5">
    <source>
        <dbReference type="ARBA" id="ARBA00023204"/>
    </source>
</evidence>
<reference evidence="9" key="1">
    <citation type="submission" date="2022-01" db="EMBL/GenBank/DDBJ databases">
        <authorList>
            <person name="Wang Y."/>
        </authorList>
    </citation>
    <scope>NUCLEOTIDE SEQUENCE</scope>
    <source>
        <strain evidence="9">WB101</strain>
    </source>
</reference>
<dbReference type="InterPro" id="IPR003717">
    <property type="entry name" value="RecO"/>
</dbReference>
<dbReference type="Gene3D" id="1.20.1440.120">
    <property type="entry name" value="Recombination protein O, C-terminal domain"/>
    <property type="match status" value="1"/>
</dbReference>
<dbReference type="InterPro" id="IPR042242">
    <property type="entry name" value="RecO_C"/>
</dbReference>
<keyword evidence="3 7" id="KW-0227">DNA damage</keyword>
<dbReference type="Pfam" id="PF02565">
    <property type="entry name" value="RecO_C"/>
    <property type="match status" value="1"/>
</dbReference>
<evidence type="ECO:0000256" key="6">
    <source>
        <dbReference type="ARBA" id="ARBA00033409"/>
    </source>
</evidence>
<gene>
    <name evidence="7 9" type="primary">recO</name>
    <name evidence="9" type="ORF">L6773_20110</name>
</gene>
<evidence type="ECO:0000256" key="1">
    <source>
        <dbReference type="ARBA" id="ARBA00007452"/>
    </source>
</evidence>
<protein>
    <recommendedName>
        <fullName evidence="2 7">DNA repair protein RecO</fullName>
    </recommendedName>
    <alternativeName>
        <fullName evidence="6 7">Recombination protein O</fullName>
    </alternativeName>
</protein>
<dbReference type="PANTHER" id="PTHR33991:SF1">
    <property type="entry name" value="DNA REPAIR PROTEIN RECO"/>
    <property type="match status" value="1"/>
</dbReference>
<dbReference type="SUPFAM" id="SSF50249">
    <property type="entry name" value="Nucleic acid-binding proteins"/>
    <property type="match status" value="1"/>
</dbReference>
<dbReference type="Proteomes" id="UP001165366">
    <property type="component" value="Unassembled WGS sequence"/>
</dbReference>
<comment type="function">
    <text evidence="7">Involved in DNA repair and RecF pathway recombination.</text>
</comment>
<keyword evidence="4 7" id="KW-0233">DNA recombination</keyword>
<sequence>MVTKTEAVVLRTVDYSESSLIVTLFTRKHGVIAVIAKGAKRPKSKFSALMVPGQVLEVVVYIKSTRSVQTLSEASYMLKLDQLRIDLEKLALATTTLELIKQVLHENDVNEILFAFLVKFLRWINSYDNPGRIIFPYVQLRVMEHIGIGIQPEEAIDDETSSGYMNIELGTLSTNAEGAESVKLTERQFQFIRDALFSKKESIFEIDLKKSELSELIEYLDRYIRYHIEGVKPRKSDEIFEKILDN</sequence>
<evidence type="ECO:0000259" key="8">
    <source>
        <dbReference type="Pfam" id="PF11967"/>
    </source>
</evidence>
<name>A0ABS9KJ51_9BACT</name>
<comment type="similarity">
    <text evidence="1 7">Belongs to the RecO family.</text>
</comment>
<evidence type="ECO:0000313" key="9">
    <source>
        <dbReference type="EMBL" id="MCG2590885.1"/>
    </source>
</evidence>
<dbReference type="InterPro" id="IPR022572">
    <property type="entry name" value="DNA_rep/recomb_RecO_N"/>
</dbReference>
<dbReference type="RefSeq" id="WP_237856390.1">
    <property type="nucleotide sequence ID" value="NZ_JAKLWS010000048.1"/>
</dbReference>
<dbReference type="Gene3D" id="2.40.50.140">
    <property type="entry name" value="Nucleic acid-binding proteins"/>
    <property type="match status" value="1"/>
</dbReference>
<dbReference type="SUPFAM" id="SSF57863">
    <property type="entry name" value="ArfGap/RecO-like zinc finger"/>
    <property type="match status" value="1"/>
</dbReference>
<dbReference type="PANTHER" id="PTHR33991">
    <property type="entry name" value="DNA REPAIR PROTEIN RECO"/>
    <property type="match status" value="1"/>
</dbReference>
<dbReference type="InterPro" id="IPR012340">
    <property type="entry name" value="NA-bd_OB-fold"/>
</dbReference>
<accession>A0ABS9KJ51</accession>
<evidence type="ECO:0000256" key="2">
    <source>
        <dbReference type="ARBA" id="ARBA00021310"/>
    </source>
</evidence>
<dbReference type="NCBIfam" id="TIGR00613">
    <property type="entry name" value="reco"/>
    <property type="match status" value="1"/>
</dbReference>
<reference evidence="9" key="2">
    <citation type="submission" date="2024-05" db="EMBL/GenBank/DDBJ databases">
        <title>Rhodohalobacter halophilus gen. nov., sp. nov., a moderately halophilic member of the family Balneolaceae.</title>
        <authorList>
            <person name="Xia J."/>
        </authorList>
    </citation>
    <scope>NUCLEOTIDE SEQUENCE</scope>
    <source>
        <strain evidence="9">WB101</strain>
    </source>
</reference>
<organism evidence="9 10">
    <name type="scientific">Rhodohalobacter sulfatireducens</name>
    <dbReference type="NCBI Taxonomy" id="2911366"/>
    <lineage>
        <taxon>Bacteria</taxon>
        <taxon>Pseudomonadati</taxon>
        <taxon>Balneolota</taxon>
        <taxon>Balneolia</taxon>
        <taxon>Balneolales</taxon>
        <taxon>Balneolaceae</taxon>
        <taxon>Rhodohalobacter</taxon>
    </lineage>
</organism>